<dbReference type="Gene3D" id="3.40.50.2000">
    <property type="entry name" value="Glycogen Phosphorylase B"/>
    <property type="match status" value="2"/>
</dbReference>
<accession>A0A2T4UT19</accession>
<keyword evidence="3" id="KW-0175">Coiled coil</keyword>
<feature type="coiled-coil region" evidence="3">
    <location>
        <begin position="660"/>
        <end position="694"/>
    </location>
</feature>
<dbReference type="CDD" id="cd03801">
    <property type="entry name" value="GT4_PimA-like"/>
    <property type="match status" value="1"/>
</dbReference>
<organism evidence="5 6">
    <name type="scientific">Rathayibacter caricis DSM 15933</name>
    <dbReference type="NCBI Taxonomy" id="1328867"/>
    <lineage>
        <taxon>Bacteria</taxon>
        <taxon>Bacillati</taxon>
        <taxon>Actinomycetota</taxon>
        <taxon>Actinomycetes</taxon>
        <taxon>Micrococcales</taxon>
        <taxon>Microbacteriaceae</taxon>
        <taxon>Rathayibacter</taxon>
    </lineage>
</organism>
<evidence type="ECO:0000256" key="1">
    <source>
        <dbReference type="ARBA" id="ARBA00022676"/>
    </source>
</evidence>
<gene>
    <name evidence="5" type="ORF">C1I63_07290</name>
</gene>
<name>A0A2T4UT19_9MICO</name>
<evidence type="ECO:0000256" key="3">
    <source>
        <dbReference type="SAM" id="Coils"/>
    </source>
</evidence>
<dbReference type="EMBL" id="PZPL01000001">
    <property type="protein sequence ID" value="PTL72670.1"/>
    <property type="molecule type" value="Genomic_DNA"/>
</dbReference>
<dbReference type="InterPro" id="IPR028098">
    <property type="entry name" value="Glyco_trans_4-like_N"/>
</dbReference>
<evidence type="ECO:0000256" key="2">
    <source>
        <dbReference type="ARBA" id="ARBA00022679"/>
    </source>
</evidence>
<comment type="caution">
    <text evidence="5">The sequence shown here is derived from an EMBL/GenBank/DDBJ whole genome shotgun (WGS) entry which is preliminary data.</text>
</comment>
<dbReference type="AlphaFoldDB" id="A0A2T4UT19"/>
<proteinExistence type="predicted"/>
<dbReference type="PANTHER" id="PTHR12526">
    <property type="entry name" value="GLYCOSYLTRANSFERASE"/>
    <property type="match status" value="1"/>
</dbReference>
<evidence type="ECO:0000313" key="6">
    <source>
        <dbReference type="Proteomes" id="UP000241085"/>
    </source>
</evidence>
<dbReference type="GO" id="GO:0016757">
    <property type="term" value="F:glycosyltransferase activity"/>
    <property type="evidence" value="ECO:0007669"/>
    <property type="project" value="UniProtKB-KW"/>
</dbReference>
<dbReference type="Pfam" id="PF13439">
    <property type="entry name" value="Glyco_transf_4"/>
    <property type="match status" value="1"/>
</dbReference>
<sequence length="714" mass="78488">MMQARSIFAVGRGQYENIGDIILRRQLLDWLREAGPMHVYVGHSPWGYDDGLRLGPDDTVYRSLVRWYAALAREALAGRAHSVFKPGEIQLTLIGMKEHLVMLPGIALVRLGGGKVIRAGVGTRNFAPLPRAIMWPSMALSSYTRWRDDRTASYMRVGAAMPDLGYGEGATDDEIRSFLQEPEDARRILVLSLREDHEVDARPYPRKEWLDAIAAYAQREDLDIHVVTQVAVDSDRSRRLAADLGAELLDWDPSDTHDQHEVKLRELYRRTRIALSDRLHVIIMAFTEGAVPVSLQMDSSTKASRHFETIGVDGVTLDMSKARPEDAVEFLGAVAGRRRELLEALLEARGRLRGVRDDIQSLLRTPSRGSRTRGAAAKRPVYHVGRSGEVPGGMTQVVNGYLSWPFERSEVGVISSRTAPGEHVAGARLAASAAARIVALARREPQAVVVVHLSERGSFLREGSLLRLAHRLGLRTVAHLHGSEFAAFTRAHPSLVKNVLRSADEVISLSAETSEICRRYAPADRVHLVPNAIEKGTPSAKTDTVVFGGVVSRRKGVDVLQKAWADLAKGDTWRLLVAGPIREEEIVDRSIPGIEFLGSLEHDRLLDLLDEAAIAVLPSRDEAMPMFILEAMARDAAVVSTAVGGIPEVLSEGVGSVVPAGDAEALASALRELIDDAEARAQMVERAARRFDERFSATAVFPRVEDVWLGTVAR</sequence>
<protein>
    <recommendedName>
        <fullName evidence="4">Glycosyltransferase subfamily 4-like N-terminal domain-containing protein</fullName>
    </recommendedName>
</protein>
<evidence type="ECO:0000313" key="5">
    <source>
        <dbReference type="EMBL" id="PTL72670.1"/>
    </source>
</evidence>
<reference evidence="5 6" key="1">
    <citation type="submission" date="2018-03" db="EMBL/GenBank/DDBJ databases">
        <title>Bacteriophage NCPPB3778 and a type I-E CRISPR drive the evolution of the US Biological Select Agent, Rathayibacter toxicus.</title>
        <authorList>
            <person name="Davis E.W.II."/>
            <person name="Tabima J.F."/>
            <person name="Weisberg A.J."/>
            <person name="Dantas Lopes L."/>
            <person name="Wiseman M.S."/>
            <person name="Wiseman M.S."/>
            <person name="Pupko T."/>
            <person name="Belcher M.S."/>
            <person name="Sechler A.J."/>
            <person name="Tancos M.A."/>
            <person name="Schroeder B.K."/>
            <person name="Murray T.D."/>
            <person name="Luster D.G."/>
            <person name="Schneider W.L."/>
            <person name="Rogers E."/>
            <person name="Andreote F.D."/>
            <person name="Grunwald N.J."/>
            <person name="Putnam M.L."/>
            <person name="Chang J.H."/>
        </authorList>
    </citation>
    <scope>NUCLEOTIDE SEQUENCE [LARGE SCALE GENOMIC DNA]</scope>
    <source>
        <strain evidence="5 6">DSM 15933</strain>
    </source>
</reference>
<dbReference type="PANTHER" id="PTHR12526:SF637">
    <property type="entry name" value="GLYCOSYLTRANSFERASE EPSF-RELATED"/>
    <property type="match status" value="1"/>
</dbReference>
<dbReference type="Proteomes" id="UP000241085">
    <property type="component" value="Unassembled WGS sequence"/>
</dbReference>
<dbReference type="SUPFAM" id="SSF53756">
    <property type="entry name" value="UDP-Glycosyltransferase/glycogen phosphorylase"/>
    <property type="match status" value="1"/>
</dbReference>
<keyword evidence="1" id="KW-0328">Glycosyltransferase</keyword>
<dbReference type="Pfam" id="PF13692">
    <property type="entry name" value="Glyco_trans_1_4"/>
    <property type="match status" value="1"/>
</dbReference>
<feature type="domain" description="Glycosyltransferase subfamily 4-like N-terminal" evidence="4">
    <location>
        <begin position="411"/>
        <end position="533"/>
    </location>
</feature>
<evidence type="ECO:0000259" key="4">
    <source>
        <dbReference type="Pfam" id="PF13439"/>
    </source>
</evidence>
<keyword evidence="2" id="KW-0808">Transferase</keyword>
<keyword evidence="6" id="KW-1185">Reference proteome</keyword>